<dbReference type="RefSeq" id="WP_046859952.1">
    <property type="nucleotide sequence ID" value="NZ_CP011412.1"/>
</dbReference>
<dbReference type="EMBL" id="CP011412">
    <property type="protein sequence ID" value="AKH21023.1"/>
    <property type="molecule type" value="Genomic_DNA"/>
</dbReference>
<dbReference type="InterPro" id="IPR016181">
    <property type="entry name" value="Acyl_CoA_acyltransferase"/>
</dbReference>
<dbReference type="KEGG" id="seds:AAY24_12415"/>
<feature type="domain" description="N-acetyltransferase" evidence="3">
    <location>
        <begin position="1"/>
        <end position="127"/>
    </location>
</feature>
<evidence type="ECO:0000313" key="4">
    <source>
        <dbReference type="EMBL" id="AKH21023.1"/>
    </source>
</evidence>
<evidence type="ECO:0000256" key="1">
    <source>
        <dbReference type="ARBA" id="ARBA00022679"/>
    </source>
</evidence>
<evidence type="ECO:0000259" key="3">
    <source>
        <dbReference type="PROSITE" id="PS51186"/>
    </source>
</evidence>
<keyword evidence="1" id="KW-0808">Transferase</keyword>
<dbReference type="PROSITE" id="PS51186">
    <property type="entry name" value="GNAT"/>
    <property type="match status" value="1"/>
</dbReference>
<dbReference type="Proteomes" id="UP000034410">
    <property type="component" value="Chromosome"/>
</dbReference>
<accession>A0A0F7K257</accession>
<dbReference type="Gene3D" id="3.40.630.30">
    <property type="match status" value="1"/>
</dbReference>
<organism evidence="4 5">
    <name type="scientific">Sedimenticola thiotaurini</name>
    <dbReference type="NCBI Taxonomy" id="1543721"/>
    <lineage>
        <taxon>Bacteria</taxon>
        <taxon>Pseudomonadati</taxon>
        <taxon>Pseudomonadota</taxon>
        <taxon>Gammaproteobacteria</taxon>
        <taxon>Chromatiales</taxon>
        <taxon>Sedimenticolaceae</taxon>
        <taxon>Sedimenticola</taxon>
    </lineage>
</organism>
<gene>
    <name evidence="4" type="ORF">AAY24_12415</name>
</gene>
<dbReference type="NCBIfam" id="NF040501">
    <property type="entry name" value="resist_ArsN2"/>
    <property type="match status" value="1"/>
</dbReference>
<sequence>MAIIPALDPDIVRELLQNAQLPSADIGHNPRARFYLIEQAGQPVGLAGLECYGHDALLRSLLVQPAYRGRGLAAQLVDHIQQMAAAQGASALYLLTTDAADYFRRIGFRDIAREAAPPAIRQTEQFSQLCPAAASLLWRPVQPVSAGDYSLR</sequence>
<dbReference type="GO" id="GO:0016747">
    <property type="term" value="F:acyltransferase activity, transferring groups other than amino-acyl groups"/>
    <property type="evidence" value="ECO:0007669"/>
    <property type="project" value="InterPro"/>
</dbReference>
<dbReference type="OrthoDB" id="9802238at2"/>
<dbReference type="PANTHER" id="PTHR43877">
    <property type="entry name" value="AMINOALKYLPHOSPHONATE N-ACETYLTRANSFERASE-RELATED-RELATED"/>
    <property type="match status" value="1"/>
</dbReference>
<keyword evidence="5" id="KW-1185">Reference proteome</keyword>
<dbReference type="AlphaFoldDB" id="A0A0F7K257"/>
<protein>
    <recommendedName>
        <fullName evidence="3">N-acetyltransferase domain-containing protein</fullName>
    </recommendedName>
</protein>
<dbReference type="Pfam" id="PF13508">
    <property type="entry name" value="Acetyltransf_7"/>
    <property type="match status" value="1"/>
</dbReference>
<reference evidence="4 5" key="1">
    <citation type="journal article" date="2015" name="Genome Announc.">
        <title>Complete Genome Sequence of Sedimenticola thiotaurini Strain SIP-G1, a Polyphosphate- and Polyhydroxyalkanoate-Accumulating Sulfur-Oxidizing Gammaproteobacterium Isolated from Salt Marsh Sediments.</title>
        <authorList>
            <person name="Flood B.E."/>
            <person name="Jones D.S."/>
            <person name="Bailey J.V."/>
        </authorList>
    </citation>
    <scope>NUCLEOTIDE SEQUENCE [LARGE SCALE GENOMIC DNA]</scope>
    <source>
        <strain evidence="4 5">SIP-G1</strain>
    </source>
</reference>
<dbReference type="InterPro" id="IPR000182">
    <property type="entry name" value="GNAT_dom"/>
</dbReference>
<proteinExistence type="predicted"/>
<dbReference type="SUPFAM" id="SSF55729">
    <property type="entry name" value="Acyl-CoA N-acyltransferases (Nat)"/>
    <property type="match status" value="1"/>
</dbReference>
<dbReference type="CDD" id="cd04301">
    <property type="entry name" value="NAT_SF"/>
    <property type="match status" value="1"/>
</dbReference>
<name>A0A0F7K257_9GAMM</name>
<dbReference type="InterPro" id="IPR050832">
    <property type="entry name" value="Bact_Acetyltransf"/>
</dbReference>
<keyword evidence="2" id="KW-0012">Acyltransferase</keyword>
<evidence type="ECO:0000256" key="2">
    <source>
        <dbReference type="ARBA" id="ARBA00023315"/>
    </source>
</evidence>
<evidence type="ECO:0000313" key="5">
    <source>
        <dbReference type="Proteomes" id="UP000034410"/>
    </source>
</evidence>